<dbReference type="Pfam" id="PF00149">
    <property type="entry name" value="Metallophos"/>
    <property type="match status" value="1"/>
</dbReference>
<evidence type="ECO:0000313" key="4">
    <source>
        <dbReference type="EMBL" id="SFK14186.1"/>
    </source>
</evidence>
<proteinExistence type="predicted"/>
<dbReference type="InterPro" id="IPR004843">
    <property type="entry name" value="Calcineurin-like_PHP"/>
</dbReference>
<dbReference type="AlphaFoldDB" id="A0A1I3X5P7"/>
<keyword evidence="2" id="KW-0378">Hydrolase</keyword>
<keyword evidence="5" id="KW-1185">Reference proteome</keyword>
<dbReference type="PROSITE" id="PS51318">
    <property type="entry name" value="TAT"/>
    <property type="match status" value="1"/>
</dbReference>
<dbReference type="GO" id="GO:0046872">
    <property type="term" value="F:metal ion binding"/>
    <property type="evidence" value="ECO:0007669"/>
    <property type="project" value="UniProtKB-KW"/>
</dbReference>
<organism evidence="4 5">
    <name type="scientific">Methylocapsa palsarum</name>
    <dbReference type="NCBI Taxonomy" id="1612308"/>
    <lineage>
        <taxon>Bacteria</taxon>
        <taxon>Pseudomonadati</taxon>
        <taxon>Pseudomonadota</taxon>
        <taxon>Alphaproteobacteria</taxon>
        <taxon>Hyphomicrobiales</taxon>
        <taxon>Beijerinckiaceae</taxon>
        <taxon>Methylocapsa</taxon>
    </lineage>
</organism>
<keyword evidence="1" id="KW-0479">Metal-binding</keyword>
<feature type="domain" description="Calcineurin-like phosphoesterase" evidence="3">
    <location>
        <begin position="55"/>
        <end position="238"/>
    </location>
</feature>
<dbReference type="OrthoDB" id="9780884at2"/>
<dbReference type="PANTHER" id="PTHR31302:SF31">
    <property type="entry name" value="PHOSPHODIESTERASE YAEI"/>
    <property type="match status" value="1"/>
</dbReference>
<evidence type="ECO:0000313" key="5">
    <source>
        <dbReference type="Proteomes" id="UP000198755"/>
    </source>
</evidence>
<evidence type="ECO:0000259" key="3">
    <source>
        <dbReference type="Pfam" id="PF00149"/>
    </source>
</evidence>
<dbReference type="GO" id="GO:0016020">
    <property type="term" value="C:membrane"/>
    <property type="evidence" value="ECO:0007669"/>
    <property type="project" value="GOC"/>
</dbReference>
<dbReference type="GO" id="GO:0009245">
    <property type="term" value="P:lipid A biosynthetic process"/>
    <property type="evidence" value="ECO:0007669"/>
    <property type="project" value="TreeGrafter"/>
</dbReference>
<dbReference type="GO" id="GO:0008758">
    <property type="term" value="F:UDP-2,3-diacylglucosamine hydrolase activity"/>
    <property type="evidence" value="ECO:0007669"/>
    <property type="project" value="TreeGrafter"/>
</dbReference>
<dbReference type="InterPro" id="IPR051158">
    <property type="entry name" value="Metallophosphoesterase_sf"/>
</dbReference>
<dbReference type="PANTHER" id="PTHR31302">
    <property type="entry name" value="TRANSMEMBRANE PROTEIN WITH METALLOPHOSPHOESTERASE DOMAIN-RELATED"/>
    <property type="match status" value="1"/>
</dbReference>
<evidence type="ECO:0000256" key="2">
    <source>
        <dbReference type="ARBA" id="ARBA00022801"/>
    </source>
</evidence>
<protein>
    <recommendedName>
        <fullName evidence="3">Calcineurin-like phosphoesterase domain-containing protein</fullName>
    </recommendedName>
</protein>
<dbReference type="Proteomes" id="UP000198755">
    <property type="component" value="Unassembled WGS sequence"/>
</dbReference>
<reference evidence="4" key="1">
    <citation type="submission" date="2016-10" db="EMBL/GenBank/DDBJ databases">
        <authorList>
            <person name="de Groot N.N."/>
        </authorList>
    </citation>
    <scope>NUCLEOTIDE SEQUENCE [LARGE SCALE GENOMIC DNA]</scope>
    <source>
        <strain evidence="4">NE2</strain>
    </source>
</reference>
<dbReference type="SUPFAM" id="SSF56300">
    <property type="entry name" value="Metallo-dependent phosphatases"/>
    <property type="match status" value="1"/>
</dbReference>
<evidence type="ECO:0000256" key="1">
    <source>
        <dbReference type="ARBA" id="ARBA00022723"/>
    </source>
</evidence>
<sequence>MSIVSRRAFIQGAGAFALATGGLGSYAFALEPGFRLIVKPYDIAPPHWPRRFALKAAVLADIHACVPWMPASRVRAIAERTNALAPDIIFLLGDFSGGHSRFTEPVMPEEWGEALSILRAPLGVYSILGNHDWRHGVLPHVPSDDAQGVRRALVNAGITVLENDAVRLQKEGQPFWVAGLGDQLSGPRASGLYRGCDDLPGTLARITDRAPVILLAHEPQIFRRVPDRVSLTLAGHMHGGQVVLPLIGSPLSHPRFGLGYTDLLYGHIVENERHLIISGGLGTSHVPIRFLQPPEIVEVNIGPATSRPLA</sequence>
<dbReference type="InterPro" id="IPR006311">
    <property type="entry name" value="TAT_signal"/>
</dbReference>
<dbReference type="InterPro" id="IPR029052">
    <property type="entry name" value="Metallo-depent_PP-like"/>
</dbReference>
<dbReference type="Gene3D" id="3.60.21.10">
    <property type="match status" value="1"/>
</dbReference>
<accession>A0A1I3X5P7</accession>
<name>A0A1I3X5P7_9HYPH</name>
<gene>
    <name evidence="4" type="ORF">SAMN05444581_102341</name>
</gene>
<dbReference type="EMBL" id="FOSN01000002">
    <property type="protein sequence ID" value="SFK14186.1"/>
    <property type="molecule type" value="Genomic_DNA"/>
</dbReference>